<organism evidence="3 5">
    <name type="scientific">Legionella quateirensis</name>
    <dbReference type="NCBI Taxonomy" id="45072"/>
    <lineage>
        <taxon>Bacteria</taxon>
        <taxon>Pseudomonadati</taxon>
        <taxon>Pseudomonadota</taxon>
        <taxon>Gammaproteobacteria</taxon>
        <taxon>Legionellales</taxon>
        <taxon>Legionellaceae</taxon>
        <taxon>Legionella</taxon>
    </lineage>
</organism>
<protein>
    <submittedName>
        <fullName evidence="3">Protein IcmL (DotI)</fullName>
    </submittedName>
</protein>
<keyword evidence="4" id="KW-1185">Reference proteome</keyword>
<gene>
    <name evidence="2" type="ORF">Lqua_1131</name>
    <name evidence="3" type="ORF">NCTC12376_01665</name>
</gene>
<dbReference type="CDD" id="cd16385">
    <property type="entry name" value="IcmL"/>
    <property type="match status" value="1"/>
</dbReference>
<dbReference type="RefSeq" id="WP_238585538.1">
    <property type="nucleotide sequence ID" value="NZ_CAAAIL010000005.1"/>
</dbReference>
<reference evidence="2 4" key="1">
    <citation type="submission" date="2015-11" db="EMBL/GenBank/DDBJ databases">
        <title>Genomic analysis of 38 Legionella species identifies large and diverse effector repertoires.</title>
        <authorList>
            <person name="Burstein D."/>
            <person name="Amaro F."/>
            <person name="Zusman T."/>
            <person name="Lifshitz Z."/>
            <person name="Cohen O."/>
            <person name="Gilbert J.A."/>
            <person name="Pupko T."/>
            <person name="Shuman H.A."/>
            <person name="Segal G."/>
        </authorList>
    </citation>
    <scope>NUCLEOTIDE SEQUENCE [LARGE SCALE GENOMIC DNA]</scope>
    <source>
        <strain evidence="2 4">ATCC 49507</strain>
    </source>
</reference>
<evidence type="ECO:0000313" key="2">
    <source>
        <dbReference type="EMBL" id="KTD50904.1"/>
    </source>
</evidence>
<keyword evidence="1" id="KW-0732">Signal</keyword>
<dbReference type="Pfam" id="PF11393">
    <property type="entry name" value="T4BSS_DotI_IcmL"/>
    <property type="match status" value="1"/>
</dbReference>
<dbReference type="Proteomes" id="UP000054639">
    <property type="component" value="Unassembled WGS sequence"/>
</dbReference>
<dbReference type="EMBL" id="LNYR01000012">
    <property type="protein sequence ID" value="KTD50904.1"/>
    <property type="molecule type" value="Genomic_DNA"/>
</dbReference>
<evidence type="ECO:0000313" key="3">
    <source>
        <dbReference type="EMBL" id="STY17850.1"/>
    </source>
</evidence>
<sequence length="189" mass="20838">MKIKSITLGIFCWGLCLATWAVTAQLPASNNSDASMNKSCPCSLQNDDLTKANQSDVAVLVWANEAAVSAFSYNFQNQKTQLQHLSSFFTEQGYSLFLKSLKESGNEKVVQSKKLIVSAVATRAPVILQKGLLDGVYSWRVQIPLLITYQSRSEYVQQNSMVTMLIVRAPSLNLPRGIGVSQFLVEPSK</sequence>
<dbReference type="AlphaFoldDB" id="A0A378L178"/>
<evidence type="ECO:0000313" key="4">
    <source>
        <dbReference type="Proteomes" id="UP000054639"/>
    </source>
</evidence>
<dbReference type="EMBL" id="UGOW01000001">
    <property type="protein sequence ID" value="STY17850.1"/>
    <property type="molecule type" value="Genomic_DNA"/>
</dbReference>
<name>A0A378L178_9GAMM</name>
<evidence type="ECO:0000313" key="5">
    <source>
        <dbReference type="Proteomes" id="UP000254230"/>
    </source>
</evidence>
<feature type="chain" id="PRO_5016929467" evidence="1">
    <location>
        <begin position="25"/>
        <end position="189"/>
    </location>
</feature>
<proteinExistence type="predicted"/>
<dbReference type="STRING" id="45072.Lqua_1131"/>
<evidence type="ECO:0000256" key="1">
    <source>
        <dbReference type="SAM" id="SignalP"/>
    </source>
</evidence>
<feature type="signal peptide" evidence="1">
    <location>
        <begin position="1"/>
        <end position="24"/>
    </location>
</feature>
<reference evidence="3 5" key="2">
    <citation type="submission" date="2018-06" db="EMBL/GenBank/DDBJ databases">
        <authorList>
            <consortium name="Pathogen Informatics"/>
            <person name="Doyle S."/>
        </authorList>
    </citation>
    <scope>NUCLEOTIDE SEQUENCE [LARGE SCALE GENOMIC DNA]</scope>
    <source>
        <strain evidence="3 5">NCTC12376</strain>
    </source>
</reference>
<dbReference type="InterPro" id="IPR021055">
    <property type="entry name" value="T4BSS_IcmL/DotI"/>
</dbReference>
<dbReference type="Proteomes" id="UP000254230">
    <property type="component" value="Unassembled WGS sequence"/>
</dbReference>
<accession>A0A378L178</accession>